<dbReference type="NCBIfam" id="NF000355">
    <property type="entry name" value="ribo_prot_ABC_F"/>
    <property type="match status" value="1"/>
</dbReference>
<dbReference type="InterPro" id="IPR032781">
    <property type="entry name" value="ABC_tran_Xtn"/>
</dbReference>
<dbReference type="Pfam" id="PF00005">
    <property type="entry name" value="ABC_tran"/>
    <property type="match status" value="2"/>
</dbReference>
<keyword evidence="3 6" id="KW-0067">ATP-binding</keyword>
<feature type="coiled-coil region" evidence="4">
    <location>
        <begin position="561"/>
        <end position="621"/>
    </location>
</feature>
<dbReference type="Pfam" id="PF12848">
    <property type="entry name" value="ABC_tran_Xtn"/>
    <property type="match status" value="1"/>
</dbReference>
<dbReference type="PANTHER" id="PTHR42855">
    <property type="entry name" value="ABC TRANSPORTER ATP-BINDING SUBUNIT"/>
    <property type="match status" value="1"/>
</dbReference>
<evidence type="ECO:0000313" key="7">
    <source>
        <dbReference type="Proteomes" id="UP000537131"/>
    </source>
</evidence>
<evidence type="ECO:0000313" key="6">
    <source>
        <dbReference type="EMBL" id="NMM64885.1"/>
    </source>
</evidence>
<dbReference type="CDD" id="cd03221">
    <property type="entry name" value="ABCF_EF-3"/>
    <property type="match status" value="2"/>
</dbReference>
<organism evidence="6 7">
    <name type="scientific">Clostridium muellerianum</name>
    <dbReference type="NCBI Taxonomy" id="2716538"/>
    <lineage>
        <taxon>Bacteria</taxon>
        <taxon>Bacillati</taxon>
        <taxon>Bacillota</taxon>
        <taxon>Clostridia</taxon>
        <taxon>Eubacteriales</taxon>
        <taxon>Clostridiaceae</taxon>
        <taxon>Clostridium</taxon>
    </lineage>
</organism>
<dbReference type="PROSITE" id="PS50893">
    <property type="entry name" value="ABC_TRANSPORTER_2"/>
    <property type="match status" value="2"/>
</dbReference>
<evidence type="ECO:0000259" key="5">
    <source>
        <dbReference type="PROSITE" id="PS50893"/>
    </source>
</evidence>
<dbReference type="FunFam" id="3.40.50.300:FF:000309">
    <property type="entry name" value="ABC transporter ATP-binding protein"/>
    <property type="match status" value="1"/>
</dbReference>
<protein>
    <submittedName>
        <fullName evidence="6">ABC-F family ATP-binding cassette domain-containing protein</fullName>
    </submittedName>
</protein>
<reference evidence="6 7" key="2">
    <citation type="submission" date="2020-06" db="EMBL/GenBank/DDBJ databases">
        <title>Complete Genome Sequence of Clostridium muelleri sp. nov. P21T, an Acid-Alcohol Producing Acetogen Isolated from Old Hay.</title>
        <authorList>
            <person name="Duncan K.E."/>
            <person name="Tanner R.S."/>
        </authorList>
    </citation>
    <scope>NUCLEOTIDE SEQUENCE [LARGE SCALE GENOMIC DNA]</scope>
    <source>
        <strain evidence="6 7">P21</strain>
    </source>
</reference>
<dbReference type="Proteomes" id="UP000537131">
    <property type="component" value="Unassembled WGS sequence"/>
</dbReference>
<dbReference type="GO" id="GO:0003676">
    <property type="term" value="F:nucleic acid binding"/>
    <property type="evidence" value="ECO:0007669"/>
    <property type="project" value="UniProtKB-ARBA"/>
</dbReference>
<dbReference type="PANTHER" id="PTHR42855:SF2">
    <property type="entry name" value="DRUG RESISTANCE ABC TRANSPORTER,ATP-BINDING PROTEIN"/>
    <property type="match status" value="1"/>
</dbReference>
<dbReference type="GO" id="GO:0005524">
    <property type="term" value="F:ATP binding"/>
    <property type="evidence" value="ECO:0007669"/>
    <property type="project" value="UniProtKB-KW"/>
</dbReference>
<keyword evidence="7" id="KW-1185">Reference proteome</keyword>
<dbReference type="FunFam" id="3.40.50.300:FF:000011">
    <property type="entry name" value="Putative ABC transporter ATP-binding component"/>
    <property type="match status" value="1"/>
</dbReference>
<evidence type="ECO:0000256" key="3">
    <source>
        <dbReference type="ARBA" id="ARBA00022840"/>
    </source>
</evidence>
<evidence type="ECO:0000256" key="4">
    <source>
        <dbReference type="SAM" id="Coils"/>
    </source>
</evidence>
<feature type="domain" description="ABC transporter" evidence="5">
    <location>
        <begin position="3"/>
        <end position="261"/>
    </location>
</feature>
<dbReference type="SMART" id="SM00382">
    <property type="entry name" value="AAA"/>
    <property type="match status" value="2"/>
</dbReference>
<dbReference type="Gene3D" id="3.40.50.300">
    <property type="entry name" value="P-loop containing nucleotide triphosphate hydrolases"/>
    <property type="match status" value="2"/>
</dbReference>
<dbReference type="InterPro" id="IPR003593">
    <property type="entry name" value="AAA+_ATPase"/>
</dbReference>
<dbReference type="GO" id="GO:0016887">
    <property type="term" value="F:ATP hydrolysis activity"/>
    <property type="evidence" value="ECO:0007669"/>
    <property type="project" value="InterPro"/>
</dbReference>
<keyword evidence="2" id="KW-0547">Nucleotide-binding</keyword>
<dbReference type="InterPro" id="IPR051309">
    <property type="entry name" value="ABCF_ATPase"/>
</dbReference>
<dbReference type="EMBL" id="JABBNI010000058">
    <property type="protein sequence ID" value="NMM64885.1"/>
    <property type="molecule type" value="Genomic_DNA"/>
</dbReference>
<dbReference type="InterPro" id="IPR003439">
    <property type="entry name" value="ABC_transporter-like_ATP-bd"/>
</dbReference>
<accession>A0A7Y0EM15</accession>
<evidence type="ECO:0000256" key="2">
    <source>
        <dbReference type="ARBA" id="ARBA00022741"/>
    </source>
</evidence>
<name>A0A7Y0EM15_9CLOT</name>
<feature type="domain" description="ABC transporter" evidence="5">
    <location>
        <begin position="326"/>
        <end position="541"/>
    </location>
</feature>
<dbReference type="InterPro" id="IPR017871">
    <property type="entry name" value="ABC_transporter-like_CS"/>
</dbReference>
<sequence length="630" mass="71860">MLVKITNGCVTFGANTILSNIDFEINEGEKVALVGRNGCGKTTLLKLISGEYELAKLDNGETSSIITARNITIGYLKQITFEDETVTLEEEVKKAYKEILDMEIRMEKLLGDMESGSNNSAVKKYSELQERYNLLGGYSYKKEYESAIKQFGFTNEDKSKTLSEFSGGQRTKIAFIKLLLSKPDLLVLDEPTNHLDINAIEWLEEYLKSYKKSVLIVAHDREFLDKIVGAVYEIERGKITKYAGNYSAFAEKKRIEWEIQQKKHIEQQKEIAHLSGIVERFRYKATKAAMAQSKIKQLERMDIVEAPETADTNSFHADFEPEYQSVQLVLSVKDLKIGYSETLSTVSLNITRGEKIGIIGGNGLGKSTFLKTIVGAIPQLGGNYSIGDKVKIGYFDQHMAQYKSDKTVLDEYWDEFPNLTQTEVRGALGAFLFTQEDVFKPVNALSGGEKVRLELCKILKRRPNFLILDEPTNHMDIIGKETLEKMLMDYTGTVLFVSHDRYFVKQIASSVLVFDNGNVDYYPFGYEYYLDQAAKKSCEEEKLAVKEKSKKKKFTTPGKERAKMEARIKKLEVLLQECDEKIAKLEEELQSEEVVSDYVRLTELQEELILQEELNMSYLEEWDELQDKLA</sequence>
<evidence type="ECO:0000256" key="1">
    <source>
        <dbReference type="ARBA" id="ARBA00022737"/>
    </source>
</evidence>
<gene>
    <name evidence="6" type="ORF">HBE96_20010</name>
</gene>
<reference evidence="6 7" key="1">
    <citation type="submission" date="2020-04" db="EMBL/GenBank/DDBJ databases">
        <authorList>
            <person name="Doyle D.A."/>
        </authorList>
    </citation>
    <scope>NUCLEOTIDE SEQUENCE [LARGE SCALE GENOMIC DNA]</scope>
    <source>
        <strain evidence="6 7">P21</strain>
    </source>
</reference>
<proteinExistence type="predicted"/>
<dbReference type="SUPFAM" id="SSF52540">
    <property type="entry name" value="P-loop containing nucleoside triphosphate hydrolases"/>
    <property type="match status" value="2"/>
</dbReference>
<keyword evidence="1" id="KW-0677">Repeat</keyword>
<keyword evidence="4" id="KW-0175">Coiled coil</keyword>
<dbReference type="InterPro" id="IPR027417">
    <property type="entry name" value="P-loop_NTPase"/>
</dbReference>
<dbReference type="RefSeq" id="WP_169299475.1">
    <property type="nucleotide sequence ID" value="NZ_JABBNI010000058.1"/>
</dbReference>
<comment type="caution">
    <text evidence="6">The sequence shown here is derived from an EMBL/GenBank/DDBJ whole genome shotgun (WGS) entry which is preliminary data.</text>
</comment>
<dbReference type="AlphaFoldDB" id="A0A7Y0EM15"/>
<dbReference type="PROSITE" id="PS00211">
    <property type="entry name" value="ABC_TRANSPORTER_1"/>
    <property type="match status" value="2"/>
</dbReference>